<organism evidence="2 3">
    <name type="scientific">Pseudaminobacter soli</name>
    <name type="common">ex Zhang et al. 2022</name>
    <dbReference type="NCBI Taxonomy" id="2831468"/>
    <lineage>
        <taxon>Bacteria</taxon>
        <taxon>Pseudomonadati</taxon>
        <taxon>Pseudomonadota</taxon>
        <taxon>Alphaproteobacteria</taxon>
        <taxon>Hyphomicrobiales</taxon>
        <taxon>Phyllobacteriaceae</taxon>
        <taxon>Pseudaminobacter</taxon>
    </lineage>
</organism>
<dbReference type="Proteomes" id="UP000680348">
    <property type="component" value="Unassembled WGS sequence"/>
</dbReference>
<reference evidence="2" key="1">
    <citation type="submission" date="2021-04" db="EMBL/GenBank/DDBJ databases">
        <title>Pseudaminobacter soli sp. nov., isolated from paddy soil contaminated by heavy metals.</title>
        <authorList>
            <person name="Zhang K."/>
        </authorList>
    </citation>
    <scope>NUCLEOTIDE SEQUENCE</scope>
    <source>
        <strain evidence="2">19-2017</strain>
    </source>
</reference>
<evidence type="ECO:0000313" key="3">
    <source>
        <dbReference type="Proteomes" id="UP000680348"/>
    </source>
</evidence>
<sequence length="309" mass="34433">MLANGALGTGISAHKRANDLSDFGDELDMIEELGVEAIELPTYDMDIVVGGRIRRPQMEALRRACAGRDVIYSVHGPLSINFMDEAWRLPRHMEALKASLEVAAEVGAEHYVIHSGLLRQQQGEGHESAYMRQREWLSKAGDVARENGLLLCVETLFAGYDGKAMATSASRLARELAAIAHPNVLATLDFSHALLKLDYDGRRDDFLSEIKALAPWSKHLHIHDSFGRQDDIWMFTDGERVAYGHGDLHLPVGWGDIPWDRIVEECEFPEGVLFNIELKERYWYAAQETVEATKALAQAARTAPRAIAA</sequence>
<keyword evidence="3" id="KW-1185">Reference proteome</keyword>
<gene>
    <name evidence="2" type="ORF">KEU06_18195</name>
</gene>
<keyword evidence="2" id="KW-0413">Isomerase</keyword>
<dbReference type="Pfam" id="PF01261">
    <property type="entry name" value="AP_endonuc_2"/>
    <property type="match status" value="1"/>
</dbReference>
<dbReference type="AlphaFoldDB" id="A0A942DYX1"/>
<dbReference type="EMBL" id="JAGWCR010000009">
    <property type="protein sequence ID" value="MBS3650549.1"/>
    <property type="molecule type" value="Genomic_DNA"/>
</dbReference>
<dbReference type="Gene3D" id="3.20.20.150">
    <property type="entry name" value="Divalent-metal-dependent TIM barrel enzymes"/>
    <property type="match status" value="1"/>
</dbReference>
<protein>
    <submittedName>
        <fullName evidence="2">Sugar phosphate isomerase/epimerase</fullName>
    </submittedName>
</protein>
<evidence type="ECO:0000313" key="2">
    <source>
        <dbReference type="EMBL" id="MBS3650549.1"/>
    </source>
</evidence>
<evidence type="ECO:0000259" key="1">
    <source>
        <dbReference type="Pfam" id="PF01261"/>
    </source>
</evidence>
<dbReference type="RefSeq" id="WP_188256090.1">
    <property type="nucleotide sequence ID" value="NZ_JABVCF010000009.1"/>
</dbReference>
<dbReference type="PANTHER" id="PTHR12110">
    <property type="entry name" value="HYDROXYPYRUVATE ISOMERASE"/>
    <property type="match status" value="1"/>
</dbReference>
<proteinExistence type="predicted"/>
<comment type="caution">
    <text evidence="2">The sequence shown here is derived from an EMBL/GenBank/DDBJ whole genome shotgun (WGS) entry which is preliminary data.</text>
</comment>
<dbReference type="InterPro" id="IPR036237">
    <property type="entry name" value="Xyl_isomerase-like_sf"/>
</dbReference>
<feature type="domain" description="Xylose isomerase-like TIM barrel" evidence="1">
    <location>
        <begin position="28"/>
        <end position="282"/>
    </location>
</feature>
<dbReference type="InterPro" id="IPR013022">
    <property type="entry name" value="Xyl_isomerase-like_TIM-brl"/>
</dbReference>
<dbReference type="GO" id="GO:0016853">
    <property type="term" value="F:isomerase activity"/>
    <property type="evidence" value="ECO:0007669"/>
    <property type="project" value="UniProtKB-KW"/>
</dbReference>
<accession>A0A942DYX1</accession>
<name>A0A942DYX1_9HYPH</name>
<dbReference type="InterPro" id="IPR050312">
    <property type="entry name" value="IolE/XylAMocC-like"/>
</dbReference>
<dbReference type="PANTHER" id="PTHR12110:SF53">
    <property type="entry name" value="BLR5974 PROTEIN"/>
    <property type="match status" value="1"/>
</dbReference>
<dbReference type="SUPFAM" id="SSF51658">
    <property type="entry name" value="Xylose isomerase-like"/>
    <property type="match status" value="1"/>
</dbReference>